<sequence>MEFSWSEILLELLAVAVLFFGVHWSLRHAKTLDQASMLPFADDEEVARRVERETGRSRTGCGCPGRCQGDCRHWDKNWPA</sequence>
<dbReference type="Proteomes" id="UP000284767">
    <property type="component" value="Unassembled WGS sequence"/>
</dbReference>
<gene>
    <name evidence="4" type="ORF">CAZ10_37455</name>
    <name evidence="2" type="ORF">GNQ48_25460</name>
    <name evidence="3" type="ORF">GUL26_25785</name>
    <name evidence="5" type="ORF">IPC1295_24785</name>
    <name evidence="6" type="ORF">L4V69_07655</name>
    <name evidence="1" type="ORF">PAERUG_P19_London_7_VIM_2_05_10_04333</name>
</gene>
<accession>A0A071L0X4</accession>
<dbReference type="Proteomes" id="UP000045039">
    <property type="component" value="Unassembled WGS sequence"/>
</dbReference>
<evidence type="ECO:0000313" key="2">
    <source>
        <dbReference type="EMBL" id="MUI38357.1"/>
    </source>
</evidence>
<reference evidence="7" key="1">
    <citation type="submission" date="2015-06" db="EMBL/GenBank/DDBJ databases">
        <authorList>
            <person name="Radhakrishnan Rajesh"/>
            <person name="Underwood Anthony"/>
            <person name="Al-Shahib Ali"/>
        </authorList>
    </citation>
    <scope>NUCLEOTIDE SEQUENCE [LARGE SCALE GENOMIC DNA]</scope>
    <source>
        <strain evidence="7">P19_London_7_VIM_2_05_10</strain>
    </source>
</reference>
<reference evidence="1" key="2">
    <citation type="submission" date="2015-06" db="EMBL/GenBank/DDBJ databases">
        <authorList>
            <person name="Radhakrishnan R."/>
            <person name="Underwood A."/>
            <person name="Al-Shahib A."/>
        </authorList>
    </citation>
    <scope>NUCLEOTIDE SEQUENCE</scope>
    <source>
        <strain evidence="1">P19_London_7_VIM_2_05_10</strain>
    </source>
</reference>
<reference evidence="5 9" key="4">
    <citation type="submission" date="2017-08" db="EMBL/GenBank/DDBJ databases">
        <authorList>
            <person name="Feschi L."/>
            <person name="Jeukens J."/>
            <person name="Emond-Rheault J.-G."/>
            <person name="Kukavica-Ibrulj I."/>
            <person name="Boyle B."/>
            <person name="Levesque R.C."/>
        </authorList>
    </citation>
    <scope>NUCLEOTIDE SEQUENCE [LARGE SCALE GENOMIC DNA]</scope>
    <source>
        <strain evidence="5 9">PA-W36</strain>
    </source>
</reference>
<proteinExistence type="predicted"/>
<dbReference type="EMBL" id="NFFZ01000051">
    <property type="protein sequence ID" value="OTI54529.1"/>
    <property type="molecule type" value="Genomic_DNA"/>
</dbReference>
<dbReference type="EMBL" id="WOAD01000029">
    <property type="protein sequence ID" value="MUI38357.1"/>
    <property type="molecule type" value="Genomic_DNA"/>
</dbReference>
<name>A0A071L0X4_PSEAI</name>
<reference evidence="3" key="7">
    <citation type="submission" date="2020-01" db="EMBL/GenBank/DDBJ databases">
        <title>Bacteria Cultured from War Wounds Associated with the Conflict in Eastern Ukraine.</title>
        <authorList>
            <person name="Snesrud E."/>
            <person name="Galac M.R."/>
            <person name="Mc Gann P."/>
            <person name="Valentine K."/>
            <person name="Viacheslav K."/>
        </authorList>
    </citation>
    <scope>NUCLEOTIDE SEQUENCE</scope>
    <source>
        <strain evidence="3">VNMU148</strain>
    </source>
</reference>
<dbReference type="EMBL" id="WXZT01000022">
    <property type="protein sequence ID" value="MZZ15678.1"/>
    <property type="molecule type" value="Genomic_DNA"/>
</dbReference>
<organism evidence="1 7">
    <name type="scientific">Pseudomonas aeruginosa</name>
    <dbReference type="NCBI Taxonomy" id="287"/>
    <lineage>
        <taxon>Bacteria</taxon>
        <taxon>Pseudomonadati</taxon>
        <taxon>Pseudomonadota</taxon>
        <taxon>Gammaproteobacteria</taxon>
        <taxon>Pseudomonadales</taxon>
        <taxon>Pseudomonadaceae</taxon>
        <taxon>Pseudomonas</taxon>
    </lineage>
</organism>
<dbReference type="Proteomes" id="UP001297540">
    <property type="component" value="Chromosome"/>
</dbReference>
<dbReference type="AlphaFoldDB" id="A0A071L0X4"/>
<dbReference type="RefSeq" id="WP_003093468.1">
    <property type="nucleotide sequence ID" value="NZ_AP014622.1"/>
</dbReference>
<reference evidence="5 9" key="5">
    <citation type="submission" date="2019-01" db="EMBL/GenBank/DDBJ databases">
        <title>The Pseudomonas aeruginosa pan-genome provides new insights on its population structure, horizontal gene transfer and pathogenicity.</title>
        <authorList>
            <person name="Freschi L."/>
            <person name="Vincent A.T."/>
            <person name="Jeukens J."/>
            <person name="Emond-Rheault J.-G."/>
            <person name="Kukavica-Ibrulj I."/>
            <person name="Dupont M.-J."/>
            <person name="Charette S.J."/>
            <person name="Boyle B."/>
            <person name="Levesque R.C."/>
        </authorList>
    </citation>
    <scope>NUCLEOTIDE SEQUENCE [LARGE SCALE GENOMIC DNA]</scope>
    <source>
        <strain evidence="5 9">PA-W36</strain>
    </source>
</reference>
<evidence type="ECO:0000313" key="9">
    <source>
        <dbReference type="Proteomes" id="UP000284767"/>
    </source>
</evidence>
<protein>
    <submittedName>
        <fullName evidence="2">Cbb3-type cytochrome c oxidase subunit 3</fullName>
    </submittedName>
    <submittedName>
        <fullName evidence="4">Cytochrome Cbb oxidase CcoQ</fullName>
    </submittedName>
</protein>
<reference evidence="4 8" key="3">
    <citation type="submission" date="2017-05" db="EMBL/GenBank/DDBJ databases">
        <authorList>
            <person name="Song R."/>
            <person name="Chenine A.L."/>
            <person name="Ruprecht R.M."/>
        </authorList>
    </citation>
    <scope>NUCLEOTIDE SEQUENCE [LARGE SCALE GENOMIC DNA]</scope>
    <source>
        <strain evidence="4 8">S567_C10_BS</strain>
    </source>
</reference>
<evidence type="ECO:0000313" key="1">
    <source>
        <dbReference type="EMBL" id="CRP39683.1"/>
    </source>
</evidence>
<dbReference type="Proteomes" id="UP000433532">
    <property type="component" value="Unassembled WGS sequence"/>
</dbReference>
<dbReference type="EMBL" id="NSNE01000017">
    <property type="protein sequence ID" value="RPM09130.1"/>
    <property type="molecule type" value="Genomic_DNA"/>
</dbReference>
<dbReference type="KEGG" id="paeb:NCGM1900_0825"/>
<evidence type="ECO:0000313" key="5">
    <source>
        <dbReference type="EMBL" id="RPM09130.1"/>
    </source>
</evidence>
<reference evidence="6" key="9">
    <citation type="submission" date="2023-10" db="EMBL/GenBank/DDBJ databases">
        <title>Pathogen: clinical or host-associated sample.</title>
        <authorList>
            <person name="Hergert J."/>
            <person name="Casey R."/>
            <person name="Wagner J."/>
            <person name="Young E.L."/>
            <person name="Oakeson K.F."/>
        </authorList>
    </citation>
    <scope>NUCLEOTIDE SEQUENCE</scope>
    <source>
        <strain evidence="6">2021CK-01020</strain>
    </source>
</reference>
<reference evidence="2 10" key="6">
    <citation type="submission" date="2019-11" db="EMBL/GenBank/DDBJ databases">
        <title>Genomes of ocular Pseudomonas aeruginosa isolates.</title>
        <authorList>
            <person name="Khan M."/>
            <person name="Rice S.A."/>
            <person name="Willcox M.D.P."/>
            <person name="Stapleton F."/>
        </authorList>
    </citation>
    <scope>NUCLEOTIDE SEQUENCE [LARGE SCALE GENOMIC DNA]</scope>
    <source>
        <strain evidence="2 10">PA221</strain>
    </source>
</reference>
<evidence type="ECO:0000313" key="6">
    <source>
        <dbReference type="EMBL" id="WOS79007.1"/>
    </source>
</evidence>
<dbReference type="EMBL" id="CVVU01000219">
    <property type="protein sequence ID" value="CRP39683.1"/>
    <property type="molecule type" value="Genomic_DNA"/>
</dbReference>
<dbReference type="EMBL" id="CP136986">
    <property type="protein sequence ID" value="WOS79007.1"/>
    <property type="molecule type" value="Genomic_DNA"/>
</dbReference>
<dbReference type="OMA" id="WLAVEYC"/>
<dbReference type="Proteomes" id="UP000194857">
    <property type="component" value="Unassembled WGS sequence"/>
</dbReference>
<evidence type="ECO:0000313" key="4">
    <source>
        <dbReference type="EMBL" id="OTI54529.1"/>
    </source>
</evidence>
<evidence type="ECO:0000313" key="7">
    <source>
        <dbReference type="Proteomes" id="UP000045039"/>
    </source>
</evidence>
<evidence type="ECO:0000313" key="3">
    <source>
        <dbReference type="EMBL" id="MZZ15678.1"/>
    </source>
</evidence>
<reference evidence="6" key="8">
    <citation type="submission" date="2023-06" db="EMBL/GenBank/DDBJ databases">
        <authorList>
            <consortium name="Clinical and Environmental Microbiology Branch: Whole genome sequencing antimicrobial resistance pathogens in the healthcare setting"/>
        </authorList>
    </citation>
    <scope>NUCLEOTIDE SEQUENCE</scope>
    <source>
        <strain evidence="6">2021CK-01020</strain>
    </source>
</reference>
<dbReference type="Proteomes" id="UP000644192">
    <property type="component" value="Unassembled WGS sequence"/>
</dbReference>
<evidence type="ECO:0000313" key="10">
    <source>
        <dbReference type="Proteomes" id="UP000433532"/>
    </source>
</evidence>
<accession>A0A1S1C111</accession>
<evidence type="ECO:0000313" key="8">
    <source>
        <dbReference type="Proteomes" id="UP000194857"/>
    </source>
</evidence>